<keyword evidence="1" id="KW-1133">Transmembrane helix</keyword>
<feature type="transmembrane region" description="Helical" evidence="1">
    <location>
        <begin position="6"/>
        <end position="26"/>
    </location>
</feature>
<evidence type="ECO:0000313" key="3">
    <source>
        <dbReference type="Proteomes" id="UP000019140"/>
    </source>
</evidence>
<dbReference type="HOGENOM" id="CLU_2895604_0_0_7"/>
<accession>W4M7Q0</accession>
<keyword evidence="3" id="KW-1185">Reference proteome</keyword>
<protein>
    <submittedName>
        <fullName evidence="2">Uncharacterized protein</fullName>
    </submittedName>
</protein>
<dbReference type="Proteomes" id="UP000019140">
    <property type="component" value="Unassembled WGS sequence"/>
</dbReference>
<dbReference type="EMBL" id="AZHX01000716">
    <property type="protein sequence ID" value="ETX06364.1"/>
    <property type="molecule type" value="Genomic_DNA"/>
</dbReference>
<reference evidence="2 3" key="1">
    <citation type="journal article" date="2014" name="Nature">
        <title>An environmental bacterial taxon with a large and distinct metabolic repertoire.</title>
        <authorList>
            <person name="Wilson M.C."/>
            <person name="Mori T."/>
            <person name="Ruckert C."/>
            <person name="Uria A.R."/>
            <person name="Helf M.J."/>
            <person name="Takada K."/>
            <person name="Gernert C."/>
            <person name="Steffens U.A."/>
            <person name="Heycke N."/>
            <person name="Schmitt S."/>
            <person name="Rinke C."/>
            <person name="Helfrich E.J."/>
            <person name="Brachmann A.O."/>
            <person name="Gurgui C."/>
            <person name="Wakimoto T."/>
            <person name="Kracht M."/>
            <person name="Crusemann M."/>
            <person name="Hentschel U."/>
            <person name="Abe I."/>
            <person name="Matsunaga S."/>
            <person name="Kalinowski J."/>
            <person name="Takeyama H."/>
            <person name="Piel J."/>
        </authorList>
    </citation>
    <scope>NUCLEOTIDE SEQUENCE [LARGE SCALE GENOMIC DNA]</scope>
    <source>
        <strain evidence="3">TSY2</strain>
    </source>
</reference>
<dbReference type="AlphaFoldDB" id="W4M7Q0"/>
<name>W4M7Q0_9BACT</name>
<sequence length="62" mass="6850">MSFPIIPLLTMALLMCGIGAFLWELYHADKERQATSEAIMALLIRPNDTLGKASTPTPFSRV</sequence>
<gene>
    <name evidence="2" type="ORF">ETSY2_17575</name>
</gene>
<evidence type="ECO:0000313" key="2">
    <source>
        <dbReference type="EMBL" id="ETX06364.1"/>
    </source>
</evidence>
<proteinExistence type="predicted"/>
<organism evidence="2 3">
    <name type="scientific">Candidatus Entotheonella gemina</name>
    <dbReference type="NCBI Taxonomy" id="1429439"/>
    <lineage>
        <taxon>Bacteria</taxon>
        <taxon>Pseudomonadati</taxon>
        <taxon>Nitrospinota/Tectimicrobiota group</taxon>
        <taxon>Candidatus Tectimicrobiota</taxon>
        <taxon>Candidatus Entotheonellia</taxon>
        <taxon>Candidatus Entotheonellales</taxon>
        <taxon>Candidatus Entotheonellaceae</taxon>
        <taxon>Candidatus Entotheonella</taxon>
    </lineage>
</organism>
<comment type="caution">
    <text evidence="2">The sequence shown here is derived from an EMBL/GenBank/DDBJ whole genome shotgun (WGS) entry which is preliminary data.</text>
</comment>
<keyword evidence="1" id="KW-0472">Membrane</keyword>
<keyword evidence="1" id="KW-0812">Transmembrane</keyword>
<evidence type="ECO:0000256" key="1">
    <source>
        <dbReference type="SAM" id="Phobius"/>
    </source>
</evidence>